<evidence type="ECO:0000256" key="5">
    <source>
        <dbReference type="ARBA" id="ARBA00022833"/>
    </source>
</evidence>
<evidence type="ECO:0000259" key="10">
    <source>
        <dbReference type="Pfam" id="PF17764"/>
    </source>
</evidence>
<comment type="subunit">
    <text evidence="8">Component of the replication restart primosome.</text>
</comment>
<keyword evidence="1 8" id="KW-0639">Primosome</keyword>
<protein>
    <recommendedName>
        <fullName evidence="8">Probable replication restart protein PriA</fullName>
    </recommendedName>
    <alternativeName>
        <fullName evidence="8">Putative ATP-dependent DNA helicase PriA</fullName>
    </alternativeName>
</protein>
<dbReference type="InterPro" id="IPR041222">
    <property type="entry name" value="PriA_3primeBD"/>
</dbReference>
<feature type="compositionally biased region" description="Polar residues" evidence="9">
    <location>
        <begin position="1"/>
        <end position="11"/>
    </location>
</feature>
<proteinExistence type="inferred from homology"/>
<evidence type="ECO:0000256" key="9">
    <source>
        <dbReference type="SAM" id="MobiDB-lite"/>
    </source>
</evidence>
<keyword evidence="3 8" id="KW-0479">Metal-binding</keyword>
<keyword evidence="4 8" id="KW-0547">Nucleotide-binding</keyword>
<evidence type="ECO:0000256" key="1">
    <source>
        <dbReference type="ARBA" id="ARBA00022515"/>
    </source>
</evidence>
<keyword evidence="12" id="KW-1185">Reference proteome</keyword>
<keyword evidence="7 8" id="KW-0238">DNA-binding</keyword>
<reference evidence="11 12" key="1">
    <citation type="submission" date="2021-05" db="EMBL/GenBank/DDBJ databases">
        <title>Novel species in genus Cellulomonas.</title>
        <authorList>
            <person name="Zhang G."/>
        </authorList>
    </citation>
    <scope>NUCLEOTIDE SEQUENCE [LARGE SCALE GENOMIC DNA]</scope>
    <source>
        <strain evidence="12">zg-ZUI222</strain>
    </source>
</reference>
<dbReference type="Proteomes" id="UP000677804">
    <property type="component" value="Chromosome"/>
</dbReference>
<name>A0ABX8CZV3_9CELL</name>
<feature type="binding site" evidence="8">
    <location>
        <position position="438"/>
    </location>
    <ligand>
        <name>Zn(2+)</name>
        <dbReference type="ChEBI" id="CHEBI:29105"/>
        <label>2</label>
    </ligand>
</feature>
<feature type="binding site" evidence="8">
    <location>
        <position position="429"/>
    </location>
    <ligand>
        <name>Zn(2+)</name>
        <dbReference type="ChEBI" id="CHEBI:29105"/>
        <label>1</label>
    </ligand>
</feature>
<feature type="region of interest" description="Disordered" evidence="9">
    <location>
        <begin position="1"/>
        <end position="33"/>
    </location>
</feature>
<dbReference type="InterPro" id="IPR027417">
    <property type="entry name" value="P-loop_NTPase"/>
</dbReference>
<evidence type="ECO:0000256" key="8">
    <source>
        <dbReference type="HAMAP-Rule" id="MF_00983"/>
    </source>
</evidence>
<organism evidence="11 12">
    <name type="scientific">Cellulomonas wangleii</name>
    <dbReference type="NCBI Taxonomy" id="2816956"/>
    <lineage>
        <taxon>Bacteria</taxon>
        <taxon>Bacillati</taxon>
        <taxon>Actinomycetota</taxon>
        <taxon>Actinomycetes</taxon>
        <taxon>Micrococcales</taxon>
        <taxon>Cellulomonadaceae</taxon>
        <taxon>Cellulomonas</taxon>
    </lineage>
</organism>
<dbReference type="RefSeq" id="WP_207342265.1">
    <property type="nucleotide sequence ID" value="NZ_CP074405.1"/>
</dbReference>
<feature type="binding site" evidence="8">
    <location>
        <position position="465"/>
    </location>
    <ligand>
        <name>Zn(2+)</name>
        <dbReference type="ChEBI" id="CHEBI:29105"/>
        <label>1</label>
    </ligand>
</feature>
<keyword evidence="2 8" id="KW-0235">DNA replication</keyword>
<feature type="binding site" evidence="8">
    <location>
        <position position="453"/>
    </location>
    <ligand>
        <name>Zn(2+)</name>
        <dbReference type="ChEBI" id="CHEBI:29105"/>
        <label>2</label>
    </ligand>
</feature>
<evidence type="ECO:0000256" key="3">
    <source>
        <dbReference type="ARBA" id="ARBA00022723"/>
    </source>
</evidence>
<feature type="domain" description="Primosomal protein N' 3' DNA-binding" evidence="10">
    <location>
        <begin position="43"/>
        <end position="142"/>
    </location>
</feature>
<evidence type="ECO:0000256" key="7">
    <source>
        <dbReference type="ARBA" id="ARBA00023125"/>
    </source>
</evidence>
<feature type="binding site" evidence="8">
    <location>
        <position position="456"/>
    </location>
    <ligand>
        <name>Zn(2+)</name>
        <dbReference type="ChEBI" id="CHEBI:29105"/>
        <label>2</label>
    </ligand>
</feature>
<evidence type="ECO:0000313" key="12">
    <source>
        <dbReference type="Proteomes" id="UP000677804"/>
    </source>
</evidence>
<comment type="caution">
    <text evidence="8">As this protein does not have any detectable helicase domains, it probably does not have helicase activity.</text>
</comment>
<dbReference type="Pfam" id="PF17764">
    <property type="entry name" value="PriA_3primeBD"/>
    <property type="match status" value="1"/>
</dbReference>
<gene>
    <name evidence="8" type="primary">priA</name>
    <name evidence="11" type="ORF">KG103_09420</name>
</gene>
<dbReference type="Gene3D" id="3.40.50.300">
    <property type="entry name" value="P-loop containing nucleotide triphosphate hydrolases"/>
    <property type="match status" value="1"/>
</dbReference>
<evidence type="ECO:0000256" key="4">
    <source>
        <dbReference type="ARBA" id="ARBA00022741"/>
    </source>
</evidence>
<dbReference type="Gene3D" id="3.40.1440.60">
    <property type="entry name" value="PriA, 3(prime) DNA-binding domain"/>
    <property type="match status" value="1"/>
</dbReference>
<dbReference type="PANTHER" id="PTHR30580:SF0">
    <property type="entry name" value="PRIMOSOMAL PROTEIN N"/>
    <property type="match status" value="1"/>
</dbReference>
<sequence length="700" mass="72686">MDRVTSASTPEQPALAGLEVPAAPRRRRVAAPPGPAARLPVARVCVDLAPPHLDRPFEYLVPETLDDAARPGVRVKVRFAGQDVDGWLLERVEQADHEGRLLPLRRVVSSEPVVAPAVARLARAVADRWAGSLADVLRLAVPPRHARVEGEVDAPDSGEAVAGAVVAAPAPGAPAWEAYRGGPAFLRHVLAGGAPRAVWTALPGTGEHRWAAAVAQAVATTLLGGRGALVVVPDARDVDRVCTALRETGLTDVSEGGPVTRLVAEDGPAARYRSFLATLRGRARVVVGTRASAFAPVADLGLVVCWDDGDLQHAEPRAPYPHVREVLALRSELEGAALLVGGHARTVEAQHLVATGWAHEVSADRAGVRARTPRVRALTSVELAREGPAAAARLPAPAWRVLRDALALGPVLVQVPRAGYVPVVACGRCRTPARCATCHGPLGLTSGDGPPSCGWCGRLATGWRCDECGAAALRSVRVGSERTAEELGRAFPGTTVRVSGARAAGGVLSEVPDRPALVVATPGAEPHAPGGYAAAVLLDAAVASAGERLGAEVDALRRWLGAAALVRPEGQVLLVGDGAVRPTQALVRWDPAGLAERELDERAELRLPPAVRVASLTGTRDAVAAVVTRVDVPVLEVLGPVPVPQDDRGAALEPEVRTLLRVPPADGATLAAAVAASVAIRSARREGGTVRVQMDPADVL</sequence>
<accession>A0ABX8CZV3</accession>
<evidence type="ECO:0000256" key="6">
    <source>
        <dbReference type="ARBA" id="ARBA00022840"/>
    </source>
</evidence>
<dbReference type="HAMAP" id="MF_00983">
    <property type="entry name" value="PriA"/>
    <property type="match status" value="1"/>
</dbReference>
<comment type="function">
    <text evidence="8">Initiates the restart of stalled replication forks, which reloads the replicative helicase on sites other than the origin of replication. Recognizes and binds to abandoned replication forks and remodels them to uncover a helicase loading site. Promotes assembly of the primosome at these replication forks.</text>
</comment>
<keyword evidence="5 8" id="KW-0862">Zinc</keyword>
<keyword evidence="6 8" id="KW-0067">ATP-binding</keyword>
<evidence type="ECO:0000256" key="2">
    <source>
        <dbReference type="ARBA" id="ARBA00022705"/>
    </source>
</evidence>
<dbReference type="EMBL" id="CP074405">
    <property type="protein sequence ID" value="QVI60785.1"/>
    <property type="molecule type" value="Genomic_DNA"/>
</dbReference>
<evidence type="ECO:0000313" key="11">
    <source>
        <dbReference type="EMBL" id="QVI60785.1"/>
    </source>
</evidence>
<feature type="binding site" evidence="8">
    <location>
        <position position="435"/>
    </location>
    <ligand>
        <name>Zn(2+)</name>
        <dbReference type="ChEBI" id="CHEBI:29105"/>
        <label>2</label>
    </ligand>
</feature>
<dbReference type="InterPro" id="IPR042115">
    <property type="entry name" value="PriA_3primeBD_sf"/>
</dbReference>
<feature type="binding site" evidence="8">
    <location>
        <position position="468"/>
    </location>
    <ligand>
        <name>Zn(2+)</name>
        <dbReference type="ChEBI" id="CHEBI:29105"/>
        <label>1</label>
    </ligand>
</feature>
<feature type="binding site" evidence="8">
    <location>
        <position position="426"/>
    </location>
    <ligand>
        <name>Zn(2+)</name>
        <dbReference type="ChEBI" id="CHEBI:29105"/>
        <label>1</label>
    </ligand>
</feature>
<dbReference type="PANTHER" id="PTHR30580">
    <property type="entry name" value="PRIMOSOMAL PROTEIN N"/>
    <property type="match status" value="1"/>
</dbReference>
<comment type="cofactor">
    <cofactor evidence="8">
        <name>Zn(2+)</name>
        <dbReference type="ChEBI" id="CHEBI:29105"/>
    </cofactor>
    <text evidence="8">Binds 2 zinc ions per subunit.</text>
</comment>
<comment type="similarity">
    <text evidence="8">Belongs to the helicase family. PriA subfamily.</text>
</comment>
<dbReference type="InterPro" id="IPR005259">
    <property type="entry name" value="PriA"/>
</dbReference>